<dbReference type="InterPro" id="IPR037231">
    <property type="entry name" value="NAP-like_sf"/>
</dbReference>
<dbReference type="Gene3D" id="3.30.1120.90">
    <property type="entry name" value="Nucleosome assembly protein"/>
    <property type="match status" value="1"/>
</dbReference>
<dbReference type="GO" id="GO:0005634">
    <property type="term" value="C:nucleus"/>
    <property type="evidence" value="ECO:0007669"/>
    <property type="project" value="InterPro"/>
</dbReference>
<protein>
    <submittedName>
        <fullName evidence="3">Uncharacterized protein</fullName>
    </submittedName>
</protein>
<evidence type="ECO:0000256" key="1">
    <source>
        <dbReference type="ARBA" id="ARBA00009947"/>
    </source>
</evidence>
<proteinExistence type="inferred from homology"/>
<dbReference type="InterPro" id="IPR002164">
    <property type="entry name" value="NAP_family"/>
</dbReference>
<organism evidence="3">
    <name type="scientific">Amorphochlora amoebiformis</name>
    <dbReference type="NCBI Taxonomy" id="1561963"/>
    <lineage>
        <taxon>Eukaryota</taxon>
        <taxon>Sar</taxon>
        <taxon>Rhizaria</taxon>
        <taxon>Cercozoa</taxon>
        <taxon>Chlorarachniophyceae</taxon>
        <taxon>Amorphochlora</taxon>
    </lineage>
</organism>
<dbReference type="SUPFAM" id="SSF143113">
    <property type="entry name" value="NAP-like"/>
    <property type="match status" value="1"/>
</dbReference>
<dbReference type="GO" id="GO:0006334">
    <property type="term" value="P:nucleosome assembly"/>
    <property type="evidence" value="ECO:0007669"/>
    <property type="project" value="InterPro"/>
</dbReference>
<gene>
    <name evidence="3" type="ORF">LAMO00422_LOCUS17377</name>
</gene>
<dbReference type="EMBL" id="HBEM01025627">
    <property type="protein sequence ID" value="CAD8458426.1"/>
    <property type="molecule type" value="Transcribed_RNA"/>
</dbReference>
<accession>A0A7S0H6D1</accession>
<comment type="similarity">
    <text evidence="1 2">Belongs to the nucleosome assembly protein (NAP) family.</text>
</comment>
<dbReference type="Pfam" id="PF00956">
    <property type="entry name" value="NAP"/>
    <property type="match status" value="1"/>
</dbReference>
<sequence>MKASEEIQKVIDRYAKKKKKFIFARAGAIRRIPDFWKMIFEYHPILQTRLEEIDRQILGDLKYIFAQDIETDTGSGYEIRFEFGKGSRYIKENEFIRKVILTEQDSESISIVTNTPIHWKSSKIAKKNPNSMFVLLFTSNQAENDVVEIIREDLLENPVQAYASAVEAESELQLEMDAIPDLVTTYQ</sequence>
<name>A0A7S0H6D1_9EUKA</name>
<dbReference type="PANTHER" id="PTHR11875">
    <property type="entry name" value="TESTIS-SPECIFIC Y-ENCODED PROTEIN"/>
    <property type="match status" value="1"/>
</dbReference>
<evidence type="ECO:0000313" key="3">
    <source>
        <dbReference type="EMBL" id="CAD8458426.1"/>
    </source>
</evidence>
<evidence type="ECO:0000256" key="2">
    <source>
        <dbReference type="RuleBase" id="RU003876"/>
    </source>
</evidence>
<dbReference type="AlphaFoldDB" id="A0A7S0H6D1"/>
<reference evidence="3" key="1">
    <citation type="submission" date="2021-01" db="EMBL/GenBank/DDBJ databases">
        <authorList>
            <person name="Corre E."/>
            <person name="Pelletier E."/>
            <person name="Niang G."/>
            <person name="Scheremetjew M."/>
            <person name="Finn R."/>
            <person name="Kale V."/>
            <person name="Holt S."/>
            <person name="Cochrane G."/>
            <person name="Meng A."/>
            <person name="Brown T."/>
            <person name="Cohen L."/>
        </authorList>
    </citation>
    <scope>NUCLEOTIDE SEQUENCE</scope>
    <source>
        <strain evidence="3">CCMP2058</strain>
    </source>
</reference>